<accession>A0A1E7R2S9</accession>
<feature type="domain" description="ApeI dehydratase-like" evidence="2">
    <location>
        <begin position="446"/>
        <end position="542"/>
    </location>
</feature>
<dbReference type="InterPro" id="IPR020845">
    <property type="entry name" value="AMP-binding_CS"/>
</dbReference>
<dbReference type="InterPro" id="IPR000873">
    <property type="entry name" value="AMP-dep_synth/lig_dom"/>
</dbReference>
<keyword evidence="4" id="KW-1185">Reference proteome</keyword>
<dbReference type="AlphaFoldDB" id="A0A1E7R2S9"/>
<dbReference type="Gene3D" id="3.40.50.12780">
    <property type="entry name" value="N-terminal domain of ligase-like"/>
    <property type="match status" value="1"/>
</dbReference>
<dbReference type="InterPro" id="IPR050237">
    <property type="entry name" value="ATP-dep_AMP-bd_enzyme"/>
</dbReference>
<dbReference type="InterPro" id="IPR054545">
    <property type="entry name" value="ApeI-like"/>
</dbReference>
<dbReference type="Proteomes" id="UP000185895">
    <property type="component" value="Unassembled WGS sequence"/>
</dbReference>
<feature type="domain" description="AMP-dependent synthetase/ligase" evidence="1">
    <location>
        <begin position="115"/>
        <end position="290"/>
    </location>
</feature>
<dbReference type="PANTHER" id="PTHR43767">
    <property type="entry name" value="LONG-CHAIN-FATTY-ACID--COA LIGASE"/>
    <property type="match status" value="1"/>
</dbReference>
<dbReference type="STRING" id="1262585.BJI46_04110"/>
<dbReference type="SUPFAM" id="SSF54637">
    <property type="entry name" value="Thioesterase/thiol ester dehydrase-isomerase"/>
    <property type="match status" value="1"/>
</dbReference>
<evidence type="ECO:0000259" key="2">
    <source>
        <dbReference type="Pfam" id="PF22818"/>
    </source>
</evidence>
<dbReference type="InterPro" id="IPR042099">
    <property type="entry name" value="ANL_N_sf"/>
</dbReference>
<dbReference type="PROSITE" id="PS00455">
    <property type="entry name" value="AMP_BINDING"/>
    <property type="match status" value="1"/>
</dbReference>
<organism evidence="3 4">
    <name type="scientific">Acinetobacter qingfengensis</name>
    <dbReference type="NCBI Taxonomy" id="1262585"/>
    <lineage>
        <taxon>Bacteria</taxon>
        <taxon>Pseudomonadati</taxon>
        <taxon>Pseudomonadota</taxon>
        <taxon>Gammaproteobacteria</taxon>
        <taxon>Moraxellales</taxon>
        <taxon>Moraxellaceae</taxon>
        <taxon>Acinetobacter</taxon>
    </lineage>
</organism>
<dbReference type="Pfam" id="PF22818">
    <property type="entry name" value="ApeI-like"/>
    <property type="match status" value="1"/>
</dbReference>
<evidence type="ECO:0000259" key="1">
    <source>
        <dbReference type="Pfam" id="PF00501"/>
    </source>
</evidence>
<proteinExistence type="predicted"/>
<dbReference type="Gene3D" id="3.30.300.30">
    <property type="match status" value="1"/>
</dbReference>
<dbReference type="InterPro" id="IPR045851">
    <property type="entry name" value="AMP-bd_C_sf"/>
</dbReference>
<dbReference type="GO" id="GO:0016878">
    <property type="term" value="F:acid-thiol ligase activity"/>
    <property type="evidence" value="ECO:0007669"/>
    <property type="project" value="UniProtKB-ARBA"/>
</dbReference>
<dbReference type="SUPFAM" id="SSF56801">
    <property type="entry name" value="Acetyl-CoA synthetase-like"/>
    <property type="match status" value="1"/>
</dbReference>
<sequence length="553" mass="64084">MISQLVKNFHSQKPLIIDDQGQIVFADFWQRVTEQYVYLKQQPEHRFALWSDDSYAFLSWLWAAILADKSLVLPPHRISQLEQDFAEQGIIFIDDHCVVDTVAQRIDHLDINWQQQLDKAQLIFFTSGSTGQPKHIPRSMRQLLTEVATLTQYFSFQTAITMLASVSHQHIYGILFKVLLPLWAGQSFYRYQLLYPEHIVQVQQRLCTLGQQHYLIASPALLKRCVGTFDFELSSLILSSGGQLDRGIRAYYPQPIVEILGSSETGGIAIRRQDDDVWQPMLDVDVRVDDSQQLWVKTAHAFSPDWIATGDLAKFNGKSLQLLGRSDRIVKLEEKRISLDQIEQTVLRLSQIAQCHVTLTKHQQRDFVSIVIVLHAQQRHLLCTQGKKAMIEQLKSQLQGQLESIAMPRLWRFVEEISRNTQAKISKQWIEQLFQPLYYPVIHQQQLAQDQADYRLEFIAEMACFKGHFKDFPVYPGVAQLGLMIHFSRQNWTDLQDCLGYEQLKFQGLIRPYDVLDLHLQRDGHKINFNLHNQQQQRVAGGRILFQLAGDHE</sequence>
<dbReference type="Pfam" id="PF00501">
    <property type="entry name" value="AMP-binding"/>
    <property type="match status" value="1"/>
</dbReference>
<comment type="caution">
    <text evidence="3">The sequence shown here is derived from an EMBL/GenBank/DDBJ whole genome shotgun (WGS) entry which is preliminary data.</text>
</comment>
<dbReference type="OrthoDB" id="9787658at2"/>
<name>A0A1E7R2S9_9GAMM</name>
<evidence type="ECO:0000313" key="4">
    <source>
        <dbReference type="Proteomes" id="UP000185895"/>
    </source>
</evidence>
<dbReference type="PANTHER" id="PTHR43767:SF1">
    <property type="entry name" value="NONRIBOSOMAL PEPTIDE SYNTHASE PES1 (EUROFUNG)-RELATED"/>
    <property type="match status" value="1"/>
</dbReference>
<dbReference type="RefSeq" id="WP_070070449.1">
    <property type="nucleotide sequence ID" value="NZ_MKKK01000045.1"/>
</dbReference>
<dbReference type="InterPro" id="IPR029069">
    <property type="entry name" value="HotDog_dom_sf"/>
</dbReference>
<protein>
    <submittedName>
        <fullName evidence="3">Uncharacterized protein</fullName>
    </submittedName>
</protein>
<dbReference type="EMBL" id="MKKK01000045">
    <property type="protein sequence ID" value="OEY93634.1"/>
    <property type="molecule type" value="Genomic_DNA"/>
</dbReference>
<evidence type="ECO:0000313" key="3">
    <source>
        <dbReference type="EMBL" id="OEY93634.1"/>
    </source>
</evidence>
<gene>
    <name evidence="3" type="ORF">BJI46_04110</name>
</gene>
<dbReference type="Gene3D" id="3.10.129.10">
    <property type="entry name" value="Hotdog Thioesterase"/>
    <property type="match status" value="1"/>
</dbReference>
<reference evidence="3 4" key="1">
    <citation type="submission" date="2016-09" db="EMBL/GenBank/DDBJ databases">
        <authorList>
            <person name="Capua I."/>
            <person name="De Benedictis P."/>
            <person name="Joannis T."/>
            <person name="Lombin L.H."/>
            <person name="Cattoli G."/>
        </authorList>
    </citation>
    <scope>NUCLEOTIDE SEQUENCE [LARGE SCALE GENOMIC DNA]</scope>
    <source>
        <strain evidence="3 4">ANC 4671</strain>
    </source>
</reference>